<evidence type="ECO:0000313" key="6">
    <source>
        <dbReference type="EMBL" id="CAF4893337.1"/>
    </source>
</evidence>
<dbReference type="SUPFAM" id="SSF47095">
    <property type="entry name" value="HMG-box"/>
    <property type="match status" value="1"/>
</dbReference>
<dbReference type="PANTHER" id="PTHR45781:SF1">
    <property type="entry name" value="HMG BOX DOMAIN-CONTAINING PROTEIN"/>
    <property type="match status" value="1"/>
</dbReference>
<keyword evidence="3 4" id="KW-0539">Nucleus</keyword>
<evidence type="ECO:0000256" key="1">
    <source>
        <dbReference type="ARBA" id="ARBA00004123"/>
    </source>
</evidence>
<dbReference type="InterPro" id="IPR051365">
    <property type="entry name" value="TOX_HMG-box_domain"/>
</dbReference>
<keyword evidence="8" id="KW-1185">Reference proteome</keyword>
<dbReference type="PROSITE" id="PS50118">
    <property type="entry name" value="HMG_BOX_2"/>
    <property type="match status" value="1"/>
</dbReference>
<organism evidence="7 8">
    <name type="scientific">Rotaria socialis</name>
    <dbReference type="NCBI Taxonomy" id="392032"/>
    <lineage>
        <taxon>Eukaryota</taxon>
        <taxon>Metazoa</taxon>
        <taxon>Spiralia</taxon>
        <taxon>Gnathifera</taxon>
        <taxon>Rotifera</taxon>
        <taxon>Eurotatoria</taxon>
        <taxon>Bdelloidea</taxon>
        <taxon>Philodinida</taxon>
        <taxon>Philodinidae</taxon>
        <taxon>Rotaria</taxon>
    </lineage>
</organism>
<dbReference type="EMBL" id="CAJOBP010074185">
    <property type="protein sequence ID" value="CAF4893337.1"/>
    <property type="molecule type" value="Genomic_DNA"/>
</dbReference>
<feature type="DNA-binding region" description="HMG box" evidence="4">
    <location>
        <begin position="1"/>
        <end position="32"/>
    </location>
</feature>
<dbReference type="InterPro" id="IPR036910">
    <property type="entry name" value="HMG_box_dom_sf"/>
</dbReference>
<comment type="subcellular location">
    <subcellularLocation>
        <location evidence="1">Nucleus</location>
    </subcellularLocation>
</comment>
<dbReference type="GO" id="GO:0005634">
    <property type="term" value="C:nucleus"/>
    <property type="evidence" value="ECO:0007669"/>
    <property type="project" value="UniProtKB-SubCell"/>
</dbReference>
<gene>
    <name evidence="6" type="ORF">UJA718_LOCUS45189</name>
    <name evidence="7" type="ORF">UJA718_LOCUS46574</name>
</gene>
<evidence type="ECO:0000313" key="7">
    <source>
        <dbReference type="EMBL" id="CAF4924251.1"/>
    </source>
</evidence>
<evidence type="ECO:0000259" key="5">
    <source>
        <dbReference type="PROSITE" id="PS50118"/>
    </source>
</evidence>
<reference evidence="7" key="1">
    <citation type="submission" date="2021-02" db="EMBL/GenBank/DDBJ databases">
        <authorList>
            <person name="Nowell W R."/>
        </authorList>
    </citation>
    <scope>NUCLEOTIDE SEQUENCE</scope>
</reference>
<evidence type="ECO:0000313" key="8">
    <source>
        <dbReference type="Proteomes" id="UP000663873"/>
    </source>
</evidence>
<dbReference type="InterPro" id="IPR009071">
    <property type="entry name" value="HMG_box_dom"/>
</dbReference>
<accession>A0A821WC15</accession>
<proteinExistence type="predicted"/>
<dbReference type="PANTHER" id="PTHR45781">
    <property type="entry name" value="AGAP000281-PA"/>
    <property type="match status" value="1"/>
</dbReference>
<feature type="non-terminal residue" evidence="7">
    <location>
        <position position="1"/>
    </location>
</feature>
<feature type="domain" description="HMG box" evidence="5">
    <location>
        <begin position="1"/>
        <end position="32"/>
    </location>
</feature>
<keyword evidence="2 4" id="KW-0238">DNA-binding</keyword>
<dbReference type="Proteomes" id="UP000663873">
    <property type="component" value="Unassembled WGS sequence"/>
</dbReference>
<dbReference type="EMBL" id="CAJOBP010083930">
    <property type="protein sequence ID" value="CAF4924251.1"/>
    <property type="molecule type" value="Genomic_DNA"/>
</dbReference>
<evidence type="ECO:0000256" key="3">
    <source>
        <dbReference type="ARBA" id="ARBA00023242"/>
    </source>
</evidence>
<dbReference type="AlphaFoldDB" id="A0A821WC15"/>
<evidence type="ECO:0000256" key="2">
    <source>
        <dbReference type="ARBA" id="ARBA00023125"/>
    </source>
</evidence>
<dbReference type="GO" id="GO:0031490">
    <property type="term" value="F:chromatin DNA binding"/>
    <property type="evidence" value="ECO:0007669"/>
    <property type="project" value="TreeGrafter"/>
</dbReference>
<dbReference type="Gene3D" id="1.10.30.10">
    <property type="entry name" value="High mobility group box domain"/>
    <property type="match status" value="1"/>
</dbReference>
<dbReference type="GO" id="GO:0006357">
    <property type="term" value="P:regulation of transcription by RNA polymerase II"/>
    <property type="evidence" value="ECO:0007669"/>
    <property type="project" value="TreeGrafter"/>
</dbReference>
<name>A0A821WC15_9BILA</name>
<comment type="caution">
    <text evidence="7">The sequence shown here is derived from an EMBL/GenBank/DDBJ whole genome shotgun (WGS) entry which is preliminary data.</text>
</comment>
<evidence type="ECO:0000256" key="4">
    <source>
        <dbReference type="PROSITE-ProRule" id="PRU00267"/>
    </source>
</evidence>
<protein>
    <recommendedName>
        <fullName evidence="5">HMG box domain-containing protein</fullName>
    </recommendedName>
</protein>
<sequence>MWENIEPEVKEQYKRKAAAAKKEYLKQLAAYRAVQVSHQ</sequence>